<protein>
    <submittedName>
        <fullName evidence="1">Uncharacterized protein</fullName>
    </submittedName>
</protein>
<dbReference type="AlphaFoldDB" id="W9QRF8"/>
<accession>W9QRF8</accession>
<keyword evidence="2" id="KW-1185">Reference proteome</keyword>
<sequence length="104" mass="11295">MSAIVAGENLDFAYDSISAFARRDNQEAIFGAEEIHKCEDDAVENKEAAKTSNPIILWQVIANAGDRRSAAGVICQVMDHILIVSAGISCQVMDHNLSGYGRRL</sequence>
<evidence type="ECO:0000313" key="1">
    <source>
        <dbReference type="EMBL" id="EXB38330.1"/>
    </source>
</evidence>
<dbReference type="EMBL" id="KE343690">
    <property type="protein sequence ID" value="EXB38330.1"/>
    <property type="molecule type" value="Genomic_DNA"/>
</dbReference>
<gene>
    <name evidence="1" type="ORF">L484_003194</name>
</gene>
<evidence type="ECO:0000313" key="2">
    <source>
        <dbReference type="Proteomes" id="UP000030645"/>
    </source>
</evidence>
<reference evidence="2" key="1">
    <citation type="submission" date="2013-01" db="EMBL/GenBank/DDBJ databases">
        <title>Draft Genome Sequence of a Mulberry Tree, Morus notabilis C.K. Schneid.</title>
        <authorList>
            <person name="He N."/>
            <person name="Zhao S."/>
        </authorList>
    </citation>
    <scope>NUCLEOTIDE SEQUENCE</scope>
</reference>
<dbReference type="Proteomes" id="UP000030645">
    <property type="component" value="Unassembled WGS sequence"/>
</dbReference>
<name>W9QRF8_9ROSA</name>
<proteinExistence type="predicted"/>
<organism evidence="1 2">
    <name type="scientific">Morus notabilis</name>
    <dbReference type="NCBI Taxonomy" id="981085"/>
    <lineage>
        <taxon>Eukaryota</taxon>
        <taxon>Viridiplantae</taxon>
        <taxon>Streptophyta</taxon>
        <taxon>Embryophyta</taxon>
        <taxon>Tracheophyta</taxon>
        <taxon>Spermatophyta</taxon>
        <taxon>Magnoliopsida</taxon>
        <taxon>eudicotyledons</taxon>
        <taxon>Gunneridae</taxon>
        <taxon>Pentapetalae</taxon>
        <taxon>rosids</taxon>
        <taxon>fabids</taxon>
        <taxon>Rosales</taxon>
        <taxon>Moraceae</taxon>
        <taxon>Moreae</taxon>
        <taxon>Morus</taxon>
    </lineage>
</organism>